<dbReference type="EMBL" id="NXNI01000001">
    <property type="protein sequence ID" value="PCR91241.1"/>
    <property type="molecule type" value="Genomic_DNA"/>
</dbReference>
<comment type="caution">
    <text evidence="3">The sequence shown here is derived from an EMBL/GenBank/DDBJ whole genome shotgun (WGS) entry which is preliminary data.</text>
</comment>
<evidence type="ECO:0000313" key="3">
    <source>
        <dbReference type="EMBL" id="PCR91241.1"/>
    </source>
</evidence>
<dbReference type="InterPro" id="IPR058384">
    <property type="entry name" value="DUF8071"/>
</dbReference>
<reference evidence="3 4" key="1">
    <citation type="submission" date="2017-09" db="EMBL/GenBank/DDBJ databases">
        <title>Genome sequences of Natrinema ejinorence JCM 13890T.</title>
        <authorList>
            <person name="Roh S.W."/>
            <person name="Kim Y.B."/>
            <person name="Kim J.Y."/>
        </authorList>
    </citation>
    <scope>NUCLEOTIDE SEQUENCE [LARGE SCALE GENOMIC DNA]</scope>
    <source>
        <strain evidence="3 4">JCM 13890</strain>
    </source>
</reference>
<protein>
    <recommendedName>
        <fullName evidence="2">DUF8071 domain-containing protein</fullName>
    </recommendedName>
</protein>
<evidence type="ECO:0000259" key="2">
    <source>
        <dbReference type="Pfam" id="PF26268"/>
    </source>
</evidence>
<evidence type="ECO:0000256" key="1">
    <source>
        <dbReference type="SAM" id="Phobius"/>
    </source>
</evidence>
<dbReference type="Proteomes" id="UP000219689">
    <property type="component" value="Unassembled WGS sequence"/>
</dbReference>
<feature type="transmembrane region" description="Helical" evidence="1">
    <location>
        <begin position="163"/>
        <end position="184"/>
    </location>
</feature>
<feature type="transmembrane region" description="Helical" evidence="1">
    <location>
        <begin position="80"/>
        <end position="101"/>
    </location>
</feature>
<proteinExistence type="predicted"/>
<accession>A0A2A5QWM8</accession>
<feature type="transmembrane region" description="Helical" evidence="1">
    <location>
        <begin position="39"/>
        <end position="60"/>
    </location>
</feature>
<feature type="transmembrane region" description="Helical" evidence="1">
    <location>
        <begin position="108"/>
        <end position="128"/>
    </location>
</feature>
<gene>
    <name evidence="3" type="ORF">CP557_12315</name>
</gene>
<dbReference type="AlphaFoldDB" id="A0A2A5QWM8"/>
<keyword evidence="1" id="KW-1133">Transmembrane helix</keyword>
<sequence length="203" mass="21502">MAAIAVLYASFRDPVTSRSSLERVWYGVVGRRRRTSVKAILSAPVLAVVTGPLVATTVGYSQIERWVLGNTYSLRQLVLGPLNGTGANAIALVGIGMLVAFAAKNSGLVPTLILVMGPVFGIVLARYGTFIEHFSPSKLHRWFGITDLHVATVGPVETLGTSLFLAFVWGIPLGIIGFVLGTLGRRVNGLLGRRVNSTGVSGT</sequence>
<keyword evidence="1" id="KW-0472">Membrane</keyword>
<evidence type="ECO:0000313" key="4">
    <source>
        <dbReference type="Proteomes" id="UP000219689"/>
    </source>
</evidence>
<organism evidence="3 4">
    <name type="scientific">Natrinema ejinorense</name>
    <dbReference type="NCBI Taxonomy" id="373386"/>
    <lineage>
        <taxon>Archaea</taxon>
        <taxon>Methanobacteriati</taxon>
        <taxon>Methanobacteriota</taxon>
        <taxon>Stenosarchaea group</taxon>
        <taxon>Halobacteria</taxon>
        <taxon>Halobacteriales</taxon>
        <taxon>Natrialbaceae</taxon>
        <taxon>Natrinema</taxon>
    </lineage>
</organism>
<keyword evidence="1" id="KW-0812">Transmembrane</keyword>
<dbReference type="Pfam" id="PF26268">
    <property type="entry name" value="DUF8071"/>
    <property type="match status" value="1"/>
</dbReference>
<feature type="domain" description="DUF8071" evidence="2">
    <location>
        <begin position="29"/>
        <end position="191"/>
    </location>
</feature>
<keyword evidence="4" id="KW-1185">Reference proteome</keyword>
<name>A0A2A5QWM8_9EURY</name>